<dbReference type="RefSeq" id="WP_029219929.1">
    <property type="nucleotide sequence ID" value="NZ_CAWLZN010000001.1"/>
</dbReference>
<sequence>MTQRLETAEFSIGANPIFDNTRVLGGSISLGYAQQTTFSPQISVWTAAAERKLSAKTWLTKLTRDDDPVIERKAVAFATMHGQTIGRCSDTL</sequence>
<dbReference type="EMBL" id="JAJGQJ010000044">
    <property type="protein sequence ID" value="MCC4621553.1"/>
    <property type="molecule type" value="Genomic_DNA"/>
</dbReference>
<protein>
    <submittedName>
        <fullName evidence="1">Uncharacterized protein</fullName>
    </submittedName>
</protein>
<evidence type="ECO:0000313" key="1">
    <source>
        <dbReference type="EMBL" id="MCC4621553.1"/>
    </source>
</evidence>
<organism evidence="1 2">
    <name type="scientific">Xanthomonas cassavae CFBP 4642</name>
    <dbReference type="NCBI Taxonomy" id="1219375"/>
    <lineage>
        <taxon>Bacteria</taxon>
        <taxon>Pseudomonadati</taxon>
        <taxon>Pseudomonadota</taxon>
        <taxon>Gammaproteobacteria</taxon>
        <taxon>Lysobacterales</taxon>
        <taxon>Lysobacteraceae</taxon>
        <taxon>Xanthomonas</taxon>
    </lineage>
</organism>
<comment type="caution">
    <text evidence="1">The sequence shown here is derived from an EMBL/GenBank/DDBJ whole genome shotgun (WGS) entry which is preliminary data.</text>
</comment>
<proteinExistence type="predicted"/>
<name>A0ABS8HHA3_9XANT</name>
<evidence type="ECO:0000313" key="2">
    <source>
        <dbReference type="Proteomes" id="UP001199206"/>
    </source>
</evidence>
<accession>A0ABS8HHA3</accession>
<dbReference type="Proteomes" id="UP001199206">
    <property type="component" value="Unassembled WGS sequence"/>
</dbReference>
<keyword evidence="2" id="KW-1185">Reference proteome</keyword>
<gene>
    <name evidence="1" type="ORF">LL965_16215</name>
</gene>
<reference evidence="1 2" key="1">
    <citation type="submission" date="2021-10" db="EMBL/GenBank/DDBJ databases">
        <title>Genome sequencing of Xanthomonas strains from NCPPB.</title>
        <authorList>
            <person name="Hussein R."/>
            <person name="Harrison J."/>
            <person name="Studholme D.J."/>
            <person name="Vicente J."/>
            <person name="Grant M."/>
        </authorList>
    </citation>
    <scope>NUCLEOTIDE SEQUENCE [LARGE SCALE GENOMIC DNA]</scope>
    <source>
        <strain evidence="1 2">NCPPB 101</strain>
    </source>
</reference>